<protein>
    <recommendedName>
        <fullName evidence="12">Mechanosensitive ion channel protein MscS</fullName>
    </recommendedName>
</protein>
<reference evidence="10 11" key="1">
    <citation type="submission" date="2019-11" db="EMBL/GenBank/DDBJ databases">
        <title>Comparative genomics of hydrocarbon-degrading Desulfosarcina strains.</title>
        <authorList>
            <person name="Watanabe M."/>
            <person name="Kojima H."/>
            <person name="Fukui M."/>
        </authorList>
    </citation>
    <scope>NUCLEOTIDE SEQUENCE [LARGE SCALE GENOMIC DNA]</scope>
    <source>
        <strain evidence="10 11">PP31</strain>
    </source>
</reference>
<evidence type="ECO:0000256" key="5">
    <source>
        <dbReference type="ARBA" id="ARBA00022989"/>
    </source>
</evidence>
<accession>A0A5K7Z1R2</accession>
<feature type="domain" description="Mechanosensitive ion channel MscS C-terminal" evidence="9">
    <location>
        <begin position="232"/>
        <end position="314"/>
    </location>
</feature>
<dbReference type="InterPro" id="IPR045275">
    <property type="entry name" value="MscS_archaea/bacteria_type"/>
</dbReference>
<evidence type="ECO:0000313" key="11">
    <source>
        <dbReference type="Proteomes" id="UP000427769"/>
    </source>
</evidence>
<evidence type="ECO:0000256" key="7">
    <source>
        <dbReference type="SAM" id="Phobius"/>
    </source>
</evidence>
<proteinExistence type="inferred from homology"/>
<dbReference type="InterPro" id="IPR011066">
    <property type="entry name" value="MscS_channel_C_sf"/>
</dbReference>
<keyword evidence="5 7" id="KW-1133">Transmembrane helix</keyword>
<dbReference type="Gene3D" id="2.30.30.60">
    <property type="match status" value="1"/>
</dbReference>
<evidence type="ECO:0000259" key="8">
    <source>
        <dbReference type="Pfam" id="PF00924"/>
    </source>
</evidence>
<dbReference type="SUPFAM" id="SSF50182">
    <property type="entry name" value="Sm-like ribonucleoproteins"/>
    <property type="match status" value="1"/>
</dbReference>
<dbReference type="RefSeq" id="WP_170302229.1">
    <property type="nucleotide sequence ID" value="NZ_AP021875.1"/>
</dbReference>
<comment type="similarity">
    <text evidence="2">Belongs to the MscS (TC 1.A.23) family.</text>
</comment>
<evidence type="ECO:0000256" key="2">
    <source>
        <dbReference type="ARBA" id="ARBA00008017"/>
    </source>
</evidence>
<dbReference type="PANTHER" id="PTHR30221:SF1">
    <property type="entry name" value="SMALL-CONDUCTANCE MECHANOSENSITIVE CHANNEL"/>
    <property type="match status" value="1"/>
</dbReference>
<evidence type="ECO:0000256" key="4">
    <source>
        <dbReference type="ARBA" id="ARBA00022692"/>
    </source>
</evidence>
<dbReference type="InterPro" id="IPR010920">
    <property type="entry name" value="LSM_dom_sf"/>
</dbReference>
<gene>
    <name evidence="10" type="ORF">DSCW_22550</name>
</gene>
<keyword evidence="4 7" id="KW-0812">Transmembrane</keyword>
<comment type="subcellular location">
    <subcellularLocation>
        <location evidence="1">Cell membrane</location>
        <topology evidence="1">Multi-pass membrane protein</topology>
    </subcellularLocation>
</comment>
<dbReference type="InterPro" id="IPR006685">
    <property type="entry name" value="MscS_channel_2nd"/>
</dbReference>
<keyword evidence="11" id="KW-1185">Reference proteome</keyword>
<dbReference type="InterPro" id="IPR049278">
    <property type="entry name" value="MS_channel_C"/>
</dbReference>
<feature type="transmembrane region" description="Helical" evidence="7">
    <location>
        <begin position="117"/>
        <end position="140"/>
    </location>
</feature>
<dbReference type="EMBL" id="AP021875">
    <property type="protein sequence ID" value="BBO74838.1"/>
    <property type="molecule type" value="Genomic_DNA"/>
</dbReference>
<feature type="domain" description="Mechanosensitive ion channel MscS" evidence="8">
    <location>
        <begin position="174"/>
        <end position="225"/>
    </location>
</feature>
<evidence type="ECO:0000256" key="1">
    <source>
        <dbReference type="ARBA" id="ARBA00004651"/>
    </source>
</evidence>
<feature type="transmembrane region" description="Helical" evidence="7">
    <location>
        <begin position="152"/>
        <end position="171"/>
    </location>
</feature>
<sequence length="345" mass="38664">MEAGLRFRSALVGLIKAGPRNRFHVRPDAAAVHANMAGTGKLLILLPTVMATQIHHTFWSGSTMPTLQGILGRMQSLGEVMSQHGTHMALSLAVLIAGLYVIRWIDQLLRRMLPKTAFSAMLCSAVHLLLVMIVITAAAVEYGAKPANVFRFLSIIALAGIGLMVFLRPYLPSMPFKVGNTIKTGDLLGKVEAITFLNTRLRTFDGKTFFVPNRKILDDIVINYHFTETRRVKIDVGLCYDQDIIRAKQVLESVMIEDPRVKTKPGPVVYALDLAQNCVKFGARCWVDNKDYWVTRCDLIEKTKIRFDREGLQFAFPQLELHLNPERSKITICSENIRDGNQTVL</sequence>
<keyword evidence="3" id="KW-1003">Cell membrane</keyword>
<dbReference type="AlphaFoldDB" id="A0A5K7Z1R2"/>
<evidence type="ECO:0000256" key="3">
    <source>
        <dbReference type="ARBA" id="ARBA00022475"/>
    </source>
</evidence>
<name>A0A5K7Z1R2_9BACT</name>
<evidence type="ECO:0000256" key="6">
    <source>
        <dbReference type="ARBA" id="ARBA00023136"/>
    </source>
</evidence>
<dbReference type="GO" id="GO:0008381">
    <property type="term" value="F:mechanosensitive monoatomic ion channel activity"/>
    <property type="evidence" value="ECO:0007669"/>
    <property type="project" value="InterPro"/>
</dbReference>
<dbReference type="Pfam" id="PF00924">
    <property type="entry name" value="MS_channel_2nd"/>
    <property type="match status" value="1"/>
</dbReference>
<dbReference type="SUPFAM" id="SSF82689">
    <property type="entry name" value="Mechanosensitive channel protein MscS (YggB), C-terminal domain"/>
    <property type="match status" value="1"/>
</dbReference>
<dbReference type="PANTHER" id="PTHR30221">
    <property type="entry name" value="SMALL-CONDUCTANCE MECHANOSENSITIVE CHANNEL"/>
    <property type="match status" value="1"/>
</dbReference>
<evidence type="ECO:0008006" key="12">
    <source>
        <dbReference type="Google" id="ProtNLM"/>
    </source>
</evidence>
<feature type="transmembrane region" description="Helical" evidence="7">
    <location>
        <begin position="86"/>
        <end position="105"/>
    </location>
</feature>
<keyword evidence="6 7" id="KW-0472">Membrane</keyword>
<dbReference type="InterPro" id="IPR023408">
    <property type="entry name" value="MscS_beta-dom_sf"/>
</dbReference>
<evidence type="ECO:0000259" key="9">
    <source>
        <dbReference type="Pfam" id="PF21082"/>
    </source>
</evidence>
<evidence type="ECO:0000313" key="10">
    <source>
        <dbReference type="EMBL" id="BBO74838.1"/>
    </source>
</evidence>
<dbReference type="GO" id="GO:0005886">
    <property type="term" value="C:plasma membrane"/>
    <property type="evidence" value="ECO:0007669"/>
    <property type="project" value="UniProtKB-SubCell"/>
</dbReference>
<dbReference type="Pfam" id="PF21082">
    <property type="entry name" value="MS_channel_3rd"/>
    <property type="match status" value="1"/>
</dbReference>
<dbReference type="Gene3D" id="3.30.70.100">
    <property type="match status" value="1"/>
</dbReference>
<organism evidence="10 11">
    <name type="scientific">Desulfosarcina widdelii</name>
    <dbReference type="NCBI Taxonomy" id="947919"/>
    <lineage>
        <taxon>Bacteria</taxon>
        <taxon>Pseudomonadati</taxon>
        <taxon>Thermodesulfobacteriota</taxon>
        <taxon>Desulfobacteria</taxon>
        <taxon>Desulfobacterales</taxon>
        <taxon>Desulfosarcinaceae</taxon>
        <taxon>Desulfosarcina</taxon>
    </lineage>
</organism>
<dbReference type="KEGG" id="dwd:DSCW_22550"/>
<dbReference type="Proteomes" id="UP000427769">
    <property type="component" value="Chromosome"/>
</dbReference>